<evidence type="ECO:0000313" key="9">
    <source>
        <dbReference type="Proteomes" id="UP000027170"/>
    </source>
</evidence>
<evidence type="ECO:0000256" key="3">
    <source>
        <dbReference type="ARBA" id="ARBA00023110"/>
    </source>
</evidence>
<dbReference type="SUPFAM" id="SSF54534">
    <property type="entry name" value="FKBP-like"/>
    <property type="match status" value="1"/>
</dbReference>
<comment type="caution">
    <text evidence="8">The sequence shown here is derived from an EMBL/GenBank/DDBJ whole genome shotgun (WGS) entry which is preliminary data.</text>
</comment>
<evidence type="ECO:0000256" key="6">
    <source>
        <dbReference type="RuleBase" id="RU003915"/>
    </source>
</evidence>
<sequence>MLAISACNSTDNNYKNTGSEPVAVTKSAATNPQVAGDEFLAKNKTAAGVKTTASGLQYKINHAGSGKKPQATDMVTVQYEGRLIDGTVFDSTAQRNNKPATFPLNGVIPGWTEGLQLMSEGSDFTFYIPANLAYGDQSPTSAIPANSVLIFDVKLIKVGM</sequence>
<reference evidence="8 9" key="1">
    <citation type="submission" date="2014-03" db="EMBL/GenBank/DDBJ databases">
        <title>The genomes of two eusocial bee gut symbionts.</title>
        <authorList>
            <person name="Kwong W.K."/>
            <person name="Engel P."/>
            <person name="Koch H."/>
            <person name="Moran N.A."/>
        </authorList>
    </citation>
    <scope>NUCLEOTIDE SEQUENCE [LARGE SCALE GENOMIC DNA]</scope>
    <source>
        <strain evidence="9">wkB29</strain>
    </source>
</reference>
<dbReference type="AlphaFoldDB" id="A0A836MQH3"/>
<evidence type="ECO:0000313" key="8">
    <source>
        <dbReference type="EMBL" id="KDN15166.1"/>
    </source>
</evidence>
<dbReference type="PANTHER" id="PTHR43811">
    <property type="entry name" value="FKBP-TYPE PEPTIDYL-PROLYL CIS-TRANS ISOMERASE FKPA"/>
    <property type="match status" value="1"/>
</dbReference>
<evidence type="ECO:0000256" key="4">
    <source>
        <dbReference type="ARBA" id="ARBA00023235"/>
    </source>
</evidence>
<dbReference type="EMBL" id="JFZV01000003">
    <property type="protein sequence ID" value="KDN15166.1"/>
    <property type="molecule type" value="Genomic_DNA"/>
</dbReference>
<dbReference type="GO" id="GO:0003755">
    <property type="term" value="F:peptidyl-prolyl cis-trans isomerase activity"/>
    <property type="evidence" value="ECO:0007669"/>
    <property type="project" value="UniProtKB-UniRule"/>
</dbReference>
<dbReference type="Pfam" id="PF00254">
    <property type="entry name" value="FKBP_C"/>
    <property type="match status" value="1"/>
</dbReference>
<keyword evidence="3 5" id="KW-0697">Rotamase</keyword>
<keyword evidence="4 5" id="KW-0413">Isomerase</keyword>
<dbReference type="Pfam" id="PF01346">
    <property type="entry name" value="FKBP_N"/>
    <property type="match status" value="1"/>
</dbReference>
<dbReference type="PROSITE" id="PS50059">
    <property type="entry name" value="FKBP_PPIASE"/>
    <property type="match status" value="1"/>
</dbReference>
<gene>
    <name evidence="8" type="ORF">SALWKB29_0792</name>
</gene>
<dbReference type="EC" id="5.2.1.8" evidence="6"/>
<dbReference type="Gene3D" id="3.10.50.40">
    <property type="match status" value="1"/>
</dbReference>
<evidence type="ECO:0000256" key="1">
    <source>
        <dbReference type="ARBA" id="ARBA00000971"/>
    </source>
</evidence>
<comment type="similarity">
    <text evidence="2 6">Belongs to the FKBP-type PPIase family.</text>
</comment>
<name>A0A836MQH3_9NEIS</name>
<proteinExistence type="inferred from homology"/>
<dbReference type="Proteomes" id="UP000027170">
    <property type="component" value="Unassembled WGS sequence"/>
</dbReference>
<organism evidence="8 9">
    <name type="scientific">Snodgrassella communis</name>
    <dbReference type="NCBI Taxonomy" id="2946699"/>
    <lineage>
        <taxon>Bacteria</taxon>
        <taxon>Pseudomonadati</taxon>
        <taxon>Pseudomonadota</taxon>
        <taxon>Betaproteobacteria</taxon>
        <taxon>Neisseriales</taxon>
        <taxon>Neisseriaceae</taxon>
        <taxon>Snodgrassella</taxon>
    </lineage>
</organism>
<dbReference type="InterPro" id="IPR000774">
    <property type="entry name" value="PPIase_FKBP_N"/>
</dbReference>
<evidence type="ECO:0000256" key="2">
    <source>
        <dbReference type="ARBA" id="ARBA00006577"/>
    </source>
</evidence>
<dbReference type="InterPro" id="IPR046357">
    <property type="entry name" value="PPIase_dom_sf"/>
</dbReference>
<dbReference type="GO" id="GO:0006457">
    <property type="term" value="P:protein folding"/>
    <property type="evidence" value="ECO:0007669"/>
    <property type="project" value="InterPro"/>
</dbReference>
<evidence type="ECO:0000259" key="7">
    <source>
        <dbReference type="PROSITE" id="PS50059"/>
    </source>
</evidence>
<dbReference type="PANTHER" id="PTHR43811:SF57">
    <property type="entry name" value="FKBP-TYPE PEPTIDYL-PROLYL CIS-TRANS ISOMERASE FKPA-RELATED"/>
    <property type="match status" value="1"/>
</dbReference>
<evidence type="ECO:0000256" key="5">
    <source>
        <dbReference type="PROSITE-ProRule" id="PRU00277"/>
    </source>
</evidence>
<dbReference type="InterPro" id="IPR001179">
    <property type="entry name" value="PPIase_FKBP_dom"/>
</dbReference>
<protein>
    <recommendedName>
        <fullName evidence="6">Peptidyl-prolyl cis-trans isomerase</fullName>
        <ecNumber evidence="6">5.2.1.8</ecNumber>
    </recommendedName>
</protein>
<feature type="domain" description="PPIase FKBP-type" evidence="7">
    <location>
        <begin position="72"/>
        <end position="159"/>
    </location>
</feature>
<accession>A0A836MQH3</accession>
<comment type="catalytic activity">
    <reaction evidence="1 5 6">
        <text>[protein]-peptidylproline (omega=180) = [protein]-peptidylproline (omega=0)</text>
        <dbReference type="Rhea" id="RHEA:16237"/>
        <dbReference type="Rhea" id="RHEA-COMP:10747"/>
        <dbReference type="Rhea" id="RHEA-COMP:10748"/>
        <dbReference type="ChEBI" id="CHEBI:83833"/>
        <dbReference type="ChEBI" id="CHEBI:83834"/>
        <dbReference type="EC" id="5.2.1.8"/>
    </reaction>
</comment>
<keyword evidence="9" id="KW-1185">Reference proteome</keyword>